<dbReference type="EMBL" id="VNHS01000005">
    <property type="protein sequence ID" value="TYP74616.1"/>
    <property type="molecule type" value="Genomic_DNA"/>
</dbReference>
<organism evidence="1 2">
    <name type="scientific">Paenibacillus methanolicus</name>
    <dbReference type="NCBI Taxonomy" id="582686"/>
    <lineage>
        <taxon>Bacteria</taxon>
        <taxon>Bacillati</taxon>
        <taxon>Bacillota</taxon>
        <taxon>Bacilli</taxon>
        <taxon>Bacillales</taxon>
        <taxon>Paenibacillaceae</taxon>
        <taxon>Paenibacillus</taxon>
    </lineage>
</organism>
<comment type="caution">
    <text evidence="1">The sequence shown here is derived from an EMBL/GenBank/DDBJ whole genome shotgun (WGS) entry which is preliminary data.</text>
</comment>
<sequence>MNISNEFYSNVIQIYGEAGEDWLVRVPDIIDRCSEKWGLSNLVLLDNFSNIVLFGSSSFFGDVVLKIGMDITTEINALSRLSGPAICQCYAMEETLGALLLERITPGNDLTTVPSEEERIIIAAKLMLKLSVVPGTDVDKFPTYSQLIEKDFNSMRKGRTLNKNMALYIERAEKFLETNSKAPSR</sequence>
<dbReference type="Proteomes" id="UP000323257">
    <property type="component" value="Unassembled WGS sequence"/>
</dbReference>
<dbReference type="OrthoDB" id="179394at2"/>
<evidence type="ECO:0000313" key="1">
    <source>
        <dbReference type="EMBL" id="TYP74616.1"/>
    </source>
</evidence>
<reference evidence="1 2" key="1">
    <citation type="submission" date="2019-07" db="EMBL/GenBank/DDBJ databases">
        <title>Genomic Encyclopedia of Type Strains, Phase III (KMG-III): the genomes of soil and plant-associated and newly described type strains.</title>
        <authorList>
            <person name="Whitman W."/>
        </authorList>
    </citation>
    <scope>NUCLEOTIDE SEQUENCE [LARGE SCALE GENOMIC DNA]</scope>
    <source>
        <strain evidence="1 2">BL24</strain>
    </source>
</reference>
<protein>
    <submittedName>
        <fullName evidence="1">Uncharacterized protein</fullName>
    </submittedName>
</protein>
<dbReference type="RefSeq" id="WP_148929866.1">
    <property type="nucleotide sequence ID" value="NZ_VNHS01000005.1"/>
</dbReference>
<keyword evidence="2" id="KW-1185">Reference proteome</keyword>
<evidence type="ECO:0000313" key="2">
    <source>
        <dbReference type="Proteomes" id="UP000323257"/>
    </source>
</evidence>
<gene>
    <name evidence="1" type="ORF">BCM02_105160</name>
</gene>
<dbReference type="AlphaFoldDB" id="A0A5S5C8A0"/>
<name>A0A5S5C8A0_9BACL</name>
<proteinExistence type="predicted"/>
<accession>A0A5S5C8A0</accession>